<dbReference type="Gene3D" id="3.40.800.20">
    <property type="entry name" value="Histone deacetylase domain"/>
    <property type="match status" value="1"/>
</dbReference>
<dbReference type="SUPFAM" id="SSF52768">
    <property type="entry name" value="Arginase/deacetylase"/>
    <property type="match status" value="1"/>
</dbReference>
<dbReference type="GO" id="GO:0016787">
    <property type="term" value="F:hydrolase activity"/>
    <property type="evidence" value="ECO:0007669"/>
    <property type="project" value="UniProtKB-KW"/>
</dbReference>
<dbReference type="InterPro" id="IPR044150">
    <property type="entry name" value="HDAC_classIV"/>
</dbReference>
<dbReference type="AlphaFoldDB" id="A0A7G5IME8"/>
<dbReference type="KEGG" id="sand:H3309_05525"/>
<dbReference type="PANTHER" id="PTHR10625:SF19">
    <property type="entry name" value="HISTONE DEACETYLASE 12"/>
    <property type="match status" value="1"/>
</dbReference>
<comment type="similarity">
    <text evidence="1">Belongs to the histone deacetylase family.</text>
</comment>
<evidence type="ECO:0000313" key="5">
    <source>
        <dbReference type="Proteomes" id="UP000515292"/>
    </source>
</evidence>
<evidence type="ECO:0000259" key="3">
    <source>
        <dbReference type="Pfam" id="PF00850"/>
    </source>
</evidence>
<keyword evidence="2" id="KW-0378">Hydrolase</keyword>
<dbReference type="Proteomes" id="UP000515292">
    <property type="component" value="Chromosome"/>
</dbReference>
<dbReference type="GO" id="GO:0004407">
    <property type="term" value="F:histone deacetylase activity"/>
    <property type="evidence" value="ECO:0007669"/>
    <property type="project" value="InterPro"/>
</dbReference>
<dbReference type="EMBL" id="CP059851">
    <property type="protein sequence ID" value="QMW24540.1"/>
    <property type="molecule type" value="Genomic_DNA"/>
</dbReference>
<dbReference type="InterPro" id="IPR037138">
    <property type="entry name" value="His_deacetylse_dom_sf"/>
</dbReference>
<dbReference type="InterPro" id="IPR000286">
    <property type="entry name" value="HDACs"/>
</dbReference>
<accession>A0A7G5IME8</accession>
<proteinExistence type="inferred from homology"/>
<reference evidence="4 5" key="1">
    <citation type="submission" date="2020-07" db="EMBL/GenBank/DDBJ databases">
        <title>Complete genome sequence for Sandaracinobacter sp. M6.</title>
        <authorList>
            <person name="Tang Y."/>
            <person name="Liu Q."/>
            <person name="Guo Z."/>
            <person name="Lei P."/>
            <person name="Huang B."/>
        </authorList>
    </citation>
    <scope>NUCLEOTIDE SEQUENCE [LARGE SCALE GENOMIC DNA]</scope>
    <source>
        <strain evidence="4 5">M6</strain>
    </source>
</reference>
<dbReference type="InterPro" id="IPR023801">
    <property type="entry name" value="His_deacetylse_dom"/>
</dbReference>
<evidence type="ECO:0000313" key="4">
    <source>
        <dbReference type="EMBL" id="QMW24540.1"/>
    </source>
</evidence>
<sequence>MFPLVWHPGYSPPLPAHSRFPMSKYTATFNALAPDTPRLLTPEPMPRRWLEAVHDPAYVAAVLAAAVPSAIERRIGFPVTPPVSLRAQLSVGGTWLAALTALETGFAANAAGGSHHALPDTGAGYCVFNDLAVTATRLLTETDVRHLLIIDLDVHQGDGTAICLAGNPRVTTFSMHAARNFPARKARSSRDVALPDGTGDDAYVATLAAELPPLLTPRPDLILYQAGVDPHVTDRLGRLALTEEGLAARDRLVATAAKAAGIPLASTLGGGYLDDVAALGARHAASIRTLASILAPG</sequence>
<keyword evidence="5" id="KW-1185">Reference proteome</keyword>
<name>A0A7G5IME8_9SPHN</name>
<dbReference type="CDD" id="cd09993">
    <property type="entry name" value="HDAC_classIV"/>
    <property type="match status" value="1"/>
</dbReference>
<dbReference type="GO" id="GO:0040029">
    <property type="term" value="P:epigenetic regulation of gene expression"/>
    <property type="evidence" value="ECO:0007669"/>
    <property type="project" value="TreeGrafter"/>
</dbReference>
<dbReference type="PANTHER" id="PTHR10625">
    <property type="entry name" value="HISTONE DEACETYLASE HDAC1-RELATED"/>
    <property type="match status" value="1"/>
</dbReference>
<evidence type="ECO:0000256" key="1">
    <source>
        <dbReference type="ARBA" id="ARBA00005947"/>
    </source>
</evidence>
<feature type="domain" description="Histone deacetylase" evidence="3">
    <location>
        <begin position="36"/>
        <end position="284"/>
    </location>
</feature>
<dbReference type="InterPro" id="IPR023696">
    <property type="entry name" value="Ureohydrolase_dom_sf"/>
</dbReference>
<dbReference type="Pfam" id="PF00850">
    <property type="entry name" value="Hist_deacetyl"/>
    <property type="match status" value="1"/>
</dbReference>
<dbReference type="PRINTS" id="PR01270">
    <property type="entry name" value="HDASUPER"/>
</dbReference>
<evidence type="ECO:0000256" key="2">
    <source>
        <dbReference type="ARBA" id="ARBA00022801"/>
    </source>
</evidence>
<gene>
    <name evidence="4" type="ORF">H3309_05525</name>
</gene>
<organism evidence="4 5">
    <name type="scientific">Sandaracinobacteroides saxicola</name>
    <dbReference type="NCBI Taxonomy" id="2759707"/>
    <lineage>
        <taxon>Bacteria</taxon>
        <taxon>Pseudomonadati</taxon>
        <taxon>Pseudomonadota</taxon>
        <taxon>Alphaproteobacteria</taxon>
        <taxon>Sphingomonadales</taxon>
        <taxon>Sphingosinicellaceae</taxon>
        <taxon>Sandaracinobacteroides</taxon>
    </lineage>
</organism>
<protein>
    <submittedName>
        <fullName evidence="4">Histone deacetylase</fullName>
    </submittedName>
</protein>